<feature type="domain" description="MoxR-vWA-beta-propeller ternary system" evidence="2">
    <location>
        <begin position="1"/>
        <end position="136"/>
    </location>
</feature>
<dbReference type="EMBL" id="JACHLD010000002">
    <property type="protein sequence ID" value="MBB4801937.1"/>
    <property type="molecule type" value="Genomic_DNA"/>
</dbReference>
<evidence type="ECO:0000313" key="4">
    <source>
        <dbReference type="Proteomes" id="UP000561681"/>
    </source>
</evidence>
<dbReference type="Pfam" id="PF19919">
    <property type="entry name" value="bpX3"/>
    <property type="match status" value="1"/>
</dbReference>
<dbReference type="SUPFAM" id="SSF48452">
    <property type="entry name" value="TPR-like"/>
    <property type="match status" value="1"/>
</dbReference>
<protein>
    <submittedName>
        <fullName evidence="3">Tetratricopeptide (TPR) repeat protein</fullName>
    </submittedName>
</protein>
<dbReference type="InterPro" id="IPR011990">
    <property type="entry name" value="TPR-like_helical_dom_sf"/>
</dbReference>
<feature type="transmembrane region" description="Helical" evidence="1">
    <location>
        <begin position="252"/>
        <end position="272"/>
    </location>
</feature>
<dbReference type="InterPro" id="IPR045551">
    <property type="entry name" value="bpX3"/>
</dbReference>
<dbReference type="AlphaFoldDB" id="A0A7W7IWT2"/>
<evidence type="ECO:0000313" key="3">
    <source>
        <dbReference type="EMBL" id="MBB4801937.1"/>
    </source>
</evidence>
<name>A0A7W7IWT2_9FLAO</name>
<feature type="transmembrane region" description="Helical" evidence="1">
    <location>
        <begin position="226"/>
        <end position="246"/>
    </location>
</feature>
<keyword evidence="1" id="KW-0812">Transmembrane</keyword>
<evidence type="ECO:0000259" key="2">
    <source>
        <dbReference type="Pfam" id="PF19919"/>
    </source>
</evidence>
<reference evidence="3 4" key="1">
    <citation type="submission" date="2020-08" db="EMBL/GenBank/DDBJ databases">
        <title>Functional genomics of gut bacteria from endangered species of beetles.</title>
        <authorList>
            <person name="Carlos-Shanley C."/>
        </authorList>
    </citation>
    <scope>NUCLEOTIDE SEQUENCE [LARGE SCALE GENOMIC DNA]</scope>
    <source>
        <strain evidence="3 4">S00142</strain>
    </source>
</reference>
<evidence type="ECO:0000256" key="1">
    <source>
        <dbReference type="SAM" id="Phobius"/>
    </source>
</evidence>
<accession>A0A7W7IWT2</accession>
<comment type="caution">
    <text evidence="3">The sequence shown here is derived from an EMBL/GenBank/DDBJ whole genome shotgun (WGS) entry which is preliminary data.</text>
</comment>
<sequence>MGLALDSIKVFPIPSSKANELFGCLVFNKNKISLTDIDKNNCCQLVENKLFIPEYTTIEPQLTKEEWTKLFSECYHFLHPDIGLVELDEEVNWNDLVEVSEERSINILEPSKTVSIPQFISSFRLEVDAEKILENIENPYSEEEMIENLPFNIQKLLNGNQKEMDKFLAFLEKKPEVALKMAIPLDTLGTGRGGAYGKFYFGSNGGSFGQGIGGIIGNLSSSASGVLRWIFVLIFVSVIRGCSFNSNSFGDYPFFTVLIILFVVVFIVALALQGSSSRSISRSGSSALLDSQRFNTLQDRYEKLAEKYIEQKEYSKAAHIYIKLLKNYNKAAGVLENGEMYNEAAAIYLKYLNNKAKAAECYEKGHAYRQAIEIYKELNQDEKTGDLYLILKEKKEADKYFQKVIDRYKANFQYVKASLIYKNKIGNISEAQVLLREGWRTNKDAYNCLNNYFSNIKTTDELAETISEVYGKDVSETNSESFLQAIKQEFKRDQKMEELTKNIAYEIVANKIDKKPEIALELLHFNEKNRSMLKDVMKYKIKAGKKA</sequence>
<keyword evidence="4" id="KW-1185">Reference proteome</keyword>
<proteinExistence type="predicted"/>
<dbReference type="Proteomes" id="UP000561681">
    <property type="component" value="Unassembled WGS sequence"/>
</dbReference>
<dbReference type="Gene3D" id="1.25.40.10">
    <property type="entry name" value="Tetratricopeptide repeat domain"/>
    <property type="match status" value="1"/>
</dbReference>
<keyword evidence="1" id="KW-1133">Transmembrane helix</keyword>
<organism evidence="3 4">
    <name type="scientific">Flavobacterium nitrogenifigens</name>
    <dbReference type="NCBI Taxonomy" id="1617283"/>
    <lineage>
        <taxon>Bacteria</taxon>
        <taxon>Pseudomonadati</taxon>
        <taxon>Bacteroidota</taxon>
        <taxon>Flavobacteriia</taxon>
        <taxon>Flavobacteriales</taxon>
        <taxon>Flavobacteriaceae</taxon>
        <taxon>Flavobacterium</taxon>
    </lineage>
</organism>
<gene>
    <name evidence="3" type="ORF">HNP37_001998</name>
</gene>
<keyword evidence="1" id="KW-0472">Membrane</keyword>